<dbReference type="InterPro" id="IPR001971">
    <property type="entry name" value="Ribosomal_uS11"/>
</dbReference>
<accession>A0A4S4N471</accession>
<feature type="compositionally biased region" description="Polar residues" evidence="4">
    <location>
        <begin position="43"/>
        <end position="54"/>
    </location>
</feature>
<evidence type="ECO:0000256" key="2">
    <source>
        <dbReference type="ARBA" id="ARBA00022980"/>
    </source>
</evidence>
<proteinExistence type="inferred from homology"/>
<gene>
    <name evidence="5" type="ORF">EUX98_g358</name>
</gene>
<dbReference type="Proteomes" id="UP000308730">
    <property type="component" value="Unassembled WGS sequence"/>
</dbReference>
<keyword evidence="6" id="KW-1185">Reference proteome</keyword>
<protein>
    <recommendedName>
        <fullName evidence="7">Ribosomal protein S11</fullName>
    </recommendedName>
</protein>
<dbReference type="GO" id="GO:0006412">
    <property type="term" value="P:translation"/>
    <property type="evidence" value="ECO:0007669"/>
    <property type="project" value="InterPro"/>
</dbReference>
<dbReference type="EMBL" id="SGPM01000003">
    <property type="protein sequence ID" value="THH33836.1"/>
    <property type="molecule type" value="Genomic_DNA"/>
</dbReference>
<feature type="region of interest" description="Disordered" evidence="4">
    <location>
        <begin position="27"/>
        <end position="54"/>
    </location>
</feature>
<dbReference type="GO" id="GO:0005840">
    <property type="term" value="C:ribosome"/>
    <property type="evidence" value="ECO:0007669"/>
    <property type="project" value="UniProtKB-KW"/>
</dbReference>
<evidence type="ECO:0008006" key="7">
    <source>
        <dbReference type="Google" id="ProtNLM"/>
    </source>
</evidence>
<keyword evidence="2" id="KW-0689">Ribosomal protein</keyword>
<reference evidence="5 6" key="1">
    <citation type="submission" date="2019-02" db="EMBL/GenBank/DDBJ databases">
        <title>Genome sequencing of the rare red list fungi Antrodiella citrinella (Flaviporus citrinellus).</title>
        <authorList>
            <person name="Buettner E."/>
            <person name="Kellner H."/>
        </authorList>
    </citation>
    <scope>NUCLEOTIDE SEQUENCE [LARGE SCALE GENOMIC DNA]</scope>
    <source>
        <strain evidence="5 6">DSM 108506</strain>
    </source>
</reference>
<evidence type="ECO:0000256" key="3">
    <source>
        <dbReference type="ARBA" id="ARBA00023274"/>
    </source>
</evidence>
<name>A0A4S4N471_9APHY</name>
<evidence type="ECO:0000313" key="5">
    <source>
        <dbReference type="EMBL" id="THH33836.1"/>
    </source>
</evidence>
<evidence type="ECO:0000256" key="1">
    <source>
        <dbReference type="ARBA" id="ARBA00006194"/>
    </source>
</evidence>
<dbReference type="PANTHER" id="PTHR11759">
    <property type="entry name" value="40S RIBOSOMAL PROTEIN S14/30S RIBOSOMAL PROTEIN S11"/>
    <property type="match status" value="1"/>
</dbReference>
<comment type="similarity">
    <text evidence="1">Belongs to the universal ribosomal protein uS11 family.</text>
</comment>
<dbReference type="InterPro" id="IPR036967">
    <property type="entry name" value="Ribosomal_uS11_sf"/>
</dbReference>
<dbReference type="GO" id="GO:1990904">
    <property type="term" value="C:ribonucleoprotein complex"/>
    <property type="evidence" value="ECO:0007669"/>
    <property type="project" value="UniProtKB-KW"/>
</dbReference>
<dbReference type="Pfam" id="PF00411">
    <property type="entry name" value="Ribosomal_S11"/>
    <property type="match status" value="1"/>
</dbReference>
<sequence>MLRLQALRIPPAARCVQQRLWAAPMSSLHGMPEGTTLDPPAQKSEQPASTPTEQQTGMAAMGQLFAHSLQQQMDKDPALQEWDRTRPAPPFAPDSAYPKPINPVKASQDGGESRIAQVPFTHWGLHVKCTRNNTIATVSNPAGEGVKTFSGGICGFKGNRRSSYEAGYMCATKAIEYLQTVKEKDPRSVRVNLYLKGFGQGRDATHKALLAAEGEVVRKSITSITDKTPMKIGGTRAKKKRRL</sequence>
<dbReference type="OrthoDB" id="1654884at2759"/>
<comment type="caution">
    <text evidence="5">The sequence shown here is derived from an EMBL/GenBank/DDBJ whole genome shotgun (WGS) entry which is preliminary data.</text>
</comment>
<dbReference type="SUPFAM" id="SSF53137">
    <property type="entry name" value="Translational machinery components"/>
    <property type="match status" value="1"/>
</dbReference>
<evidence type="ECO:0000313" key="6">
    <source>
        <dbReference type="Proteomes" id="UP000308730"/>
    </source>
</evidence>
<organism evidence="5 6">
    <name type="scientific">Antrodiella citrinella</name>
    <dbReference type="NCBI Taxonomy" id="2447956"/>
    <lineage>
        <taxon>Eukaryota</taxon>
        <taxon>Fungi</taxon>
        <taxon>Dikarya</taxon>
        <taxon>Basidiomycota</taxon>
        <taxon>Agaricomycotina</taxon>
        <taxon>Agaricomycetes</taxon>
        <taxon>Polyporales</taxon>
        <taxon>Steccherinaceae</taxon>
        <taxon>Antrodiella</taxon>
    </lineage>
</organism>
<dbReference type="AlphaFoldDB" id="A0A4S4N471"/>
<evidence type="ECO:0000256" key="4">
    <source>
        <dbReference type="SAM" id="MobiDB-lite"/>
    </source>
</evidence>
<dbReference type="GO" id="GO:0003735">
    <property type="term" value="F:structural constituent of ribosome"/>
    <property type="evidence" value="ECO:0007669"/>
    <property type="project" value="InterPro"/>
</dbReference>
<dbReference type="Gene3D" id="3.30.420.80">
    <property type="entry name" value="Ribosomal protein S11"/>
    <property type="match status" value="1"/>
</dbReference>
<feature type="region of interest" description="Disordered" evidence="4">
    <location>
        <begin position="82"/>
        <end position="110"/>
    </location>
</feature>
<dbReference type="HAMAP" id="MF_01310">
    <property type="entry name" value="Ribosomal_uS11"/>
    <property type="match status" value="1"/>
</dbReference>
<keyword evidence="3" id="KW-0687">Ribonucleoprotein</keyword>